<evidence type="ECO:0008006" key="4">
    <source>
        <dbReference type="Google" id="ProtNLM"/>
    </source>
</evidence>
<keyword evidence="1" id="KW-0812">Transmembrane</keyword>
<proteinExistence type="predicted"/>
<dbReference type="PATRIC" id="fig|83552.4.peg.2389"/>
<dbReference type="Gene3D" id="3.30.70.1440">
    <property type="entry name" value="Multidrug efflux transporter AcrB pore domain"/>
    <property type="match status" value="1"/>
</dbReference>
<keyword evidence="1" id="KW-0472">Membrane</keyword>
<dbReference type="InterPro" id="IPR001036">
    <property type="entry name" value="Acrflvin-R"/>
</dbReference>
<accession>A0A0C1BYE6</accession>
<organism evidence="2 3">
    <name type="scientific">Parachlamydia acanthamoebae</name>
    <dbReference type="NCBI Taxonomy" id="83552"/>
    <lineage>
        <taxon>Bacteria</taxon>
        <taxon>Pseudomonadati</taxon>
        <taxon>Chlamydiota</taxon>
        <taxon>Chlamydiia</taxon>
        <taxon>Parachlamydiales</taxon>
        <taxon>Parachlamydiaceae</taxon>
        <taxon>Parachlamydia</taxon>
    </lineage>
</organism>
<feature type="transmembrane region" description="Helical" evidence="1">
    <location>
        <begin position="563"/>
        <end position="587"/>
    </location>
</feature>
<dbReference type="AlphaFoldDB" id="A0A0C1BYE6"/>
<evidence type="ECO:0000313" key="2">
    <source>
        <dbReference type="EMBL" id="KIA76501.1"/>
    </source>
</evidence>
<dbReference type="PANTHER" id="PTHR32063:SF8">
    <property type="entry name" value="CATION EFFLUX PROTEIN"/>
    <property type="match status" value="1"/>
</dbReference>
<dbReference type="SUPFAM" id="SSF82866">
    <property type="entry name" value="Multidrug efflux transporter AcrB transmembrane domain"/>
    <property type="match status" value="2"/>
</dbReference>
<feature type="transmembrane region" description="Helical" evidence="1">
    <location>
        <begin position="503"/>
        <end position="526"/>
    </location>
</feature>
<dbReference type="Gene3D" id="1.20.1640.10">
    <property type="entry name" value="Multidrug efflux transporter AcrB transmembrane domain"/>
    <property type="match status" value="2"/>
</dbReference>
<gene>
    <name evidence="2" type="ORF">DB43_AF00070</name>
</gene>
<feature type="transmembrane region" description="Helical" evidence="1">
    <location>
        <begin position="608"/>
        <end position="627"/>
    </location>
</feature>
<feature type="transmembrane region" description="Helical" evidence="1">
    <location>
        <begin position="12"/>
        <end position="32"/>
    </location>
</feature>
<feature type="transmembrane region" description="Helical" evidence="1">
    <location>
        <begin position="639"/>
        <end position="662"/>
    </location>
</feature>
<dbReference type="InterPro" id="IPR027463">
    <property type="entry name" value="AcrB_DN_DC_subdom"/>
</dbReference>
<dbReference type="EMBL" id="JSAM01000116">
    <property type="protein sequence ID" value="KIA76501.1"/>
    <property type="molecule type" value="Genomic_DNA"/>
</dbReference>
<keyword evidence="1" id="KW-1133">Transmembrane helix</keyword>
<feature type="transmembrane region" description="Helical" evidence="1">
    <location>
        <begin position="80"/>
        <end position="99"/>
    </location>
</feature>
<protein>
    <recommendedName>
        <fullName evidence="4">Nodulation protein nolG</fullName>
    </recommendedName>
</protein>
<reference evidence="2 3" key="1">
    <citation type="journal article" date="2014" name="Mol. Biol. Evol.">
        <title>Massive expansion of Ubiquitination-related gene families within the Chlamydiae.</title>
        <authorList>
            <person name="Domman D."/>
            <person name="Collingro A."/>
            <person name="Lagkouvardos I."/>
            <person name="Gehre L."/>
            <person name="Weinmaier T."/>
            <person name="Rattei T."/>
            <person name="Subtil A."/>
            <person name="Horn M."/>
        </authorList>
    </citation>
    <scope>NUCLEOTIDE SEQUENCE [LARGE SCALE GENOMIC DNA]</scope>
    <source>
        <strain evidence="2 3">OEW1</strain>
    </source>
</reference>
<dbReference type="PRINTS" id="PR00702">
    <property type="entry name" value="ACRIFLAVINRP"/>
</dbReference>
<dbReference type="GO" id="GO:0042910">
    <property type="term" value="F:xenobiotic transmembrane transporter activity"/>
    <property type="evidence" value="ECO:0007669"/>
    <property type="project" value="TreeGrafter"/>
</dbReference>
<dbReference type="SUPFAM" id="SSF82714">
    <property type="entry name" value="Multidrug efflux transporter AcrB TolC docking domain, DN and DC subdomains"/>
    <property type="match status" value="1"/>
</dbReference>
<feature type="transmembrane region" description="Helical" evidence="1">
    <location>
        <begin position="160"/>
        <end position="179"/>
    </location>
</feature>
<name>A0A0C1BYE6_9BACT</name>
<comment type="caution">
    <text evidence="2">The sequence shown here is derived from an EMBL/GenBank/DDBJ whole genome shotgun (WGS) entry which is preliminary data.</text>
</comment>
<dbReference type="PANTHER" id="PTHR32063">
    <property type="match status" value="1"/>
</dbReference>
<sequence length="691" mass="76840">MGHTLNVMTLGGLALAIGILVDDATVTIENIHRNIEIGKKDLLHAVLDGSHQVAIPAFVSTLSICIVFIPVVLLTGPSKFLFVPFALAVVFAVSASYFLSRTLVPVMINFMLPAEIYLYTGGGPRTWLDRQHVKFEEGFHRLRHQYAKALHWALEHRGTVCLLFSLLFLSALMILPFIGRDFFPSVDANQLRLHVKARSGTRIEVTEEIFGRVEDEIKKVIPPSEIAMMIDNIGLASEPYSLAFGDNATLGTSDGEILVALKTDRQHSTQEYMQMLRKHLNEKFSDLLFYFQPADMVSQILNFGLPTPIDVRVIGYDKAHNIEIAKELVQKISRVPGAVDVHLHQILDQPEFFLNVDRTLLDKVGITQRDIVNDVLNTYSTSTVVTPNFWLDRVQGIPYLIAVQLPKYQVNSLDEVMRMPVSSPLTQQSQLLSNLATVERRSTVGVENHLNIQPVYDVYANVYGRDLGGVATDIEKIIQEYNKKMKPGNEIVAKGLVVDMETAFFRLGIGFIFAIMLVYFIMVINFQSWLDPFIIVMALPGSISGIIWMLFLTRTTFSIPSLMGTIMSIGVAIANSILVVTFANFLMKEGKTNVQAALSACTTRLRPVMMTALAMVVGMLPMAFGLGEGGEQNAPLGRAVIGGLLMATFTTLFFVPVIFSLLRKKPNPYINAEQEAYVPPKHEDVSSEDDE</sequence>
<dbReference type="GO" id="GO:0005886">
    <property type="term" value="C:plasma membrane"/>
    <property type="evidence" value="ECO:0007669"/>
    <property type="project" value="TreeGrafter"/>
</dbReference>
<dbReference type="Gene3D" id="3.30.2090.10">
    <property type="entry name" value="Multidrug efflux transporter AcrB TolC docking domain, DN and DC subdomains"/>
    <property type="match status" value="1"/>
</dbReference>
<dbReference type="Pfam" id="PF00873">
    <property type="entry name" value="ACR_tran"/>
    <property type="match status" value="1"/>
</dbReference>
<feature type="transmembrane region" description="Helical" evidence="1">
    <location>
        <begin position="533"/>
        <end position="551"/>
    </location>
</feature>
<feature type="transmembrane region" description="Helical" evidence="1">
    <location>
        <begin position="53"/>
        <end position="74"/>
    </location>
</feature>
<evidence type="ECO:0000313" key="3">
    <source>
        <dbReference type="Proteomes" id="UP000031307"/>
    </source>
</evidence>
<dbReference type="Proteomes" id="UP000031307">
    <property type="component" value="Unassembled WGS sequence"/>
</dbReference>
<dbReference type="Gene3D" id="3.30.70.1430">
    <property type="entry name" value="Multidrug efflux transporter AcrB pore domain"/>
    <property type="match status" value="1"/>
</dbReference>
<evidence type="ECO:0000256" key="1">
    <source>
        <dbReference type="SAM" id="Phobius"/>
    </source>
</evidence>